<dbReference type="GO" id="GO:0043682">
    <property type="term" value="F:P-type divalent copper transporter activity"/>
    <property type="evidence" value="ECO:0007669"/>
    <property type="project" value="TreeGrafter"/>
</dbReference>
<keyword evidence="3" id="KW-0378">Hydrolase</keyword>
<feature type="transmembrane region" description="Helical" evidence="2">
    <location>
        <begin position="39"/>
        <end position="60"/>
    </location>
</feature>
<evidence type="ECO:0000313" key="3">
    <source>
        <dbReference type="EMBL" id="PRR84449.1"/>
    </source>
</evidence>
<dbReference type="AlphaFoldDB" id="A0A2T0BKR8"/>
<feature type="transmembrane region" description="Helical" evidence="2">
    <location>
        <begin position="66"/>
        <end position="86"/>
    </location>
</feature>
<protein>
    <submittedName>
        <fullName evidence="3">Putative cadmium-transporting ATPase</fullName>
        <ecNumber evidence="3">3.6.3.3</ecNumber>
    </submittedName>
</protein>
<dbReference type="PANTHER" id="PTHR43520">
    <property type="entry name" value="ATP7, ISOFORM B"/>
    <property type="match status" value="1"/>
</dbReference>
<dbReference type="PANTHER" id="PTHR43520:SF8">
    <property type="entry name" value="P-TYPE CU(+) TRANSPORTER"/>
    <property type="match status" value="1"/>
</dbReference>
<reference evidence="3 4" key="1">
    <citation type="submission" date="2018-03" db="EMBL/GenBank/DDBJ databases">
        <title>Genome sequence of Clostridium luticellarii DSM 29923.</title>
        <authorList>
            <person name="Poehlein A."/>
            <person name="Daniel R."/>
        </authorList>
    </citation>
    <scope>NUCLEOTIDE SEQUENCE [LARGE SCALE GENOMIC DNA]</scope>
    <source>
        <strain evidence="3 4">DSM 29923</strain>
    </source>
</reference>
<dbReference type="GO" id="GO:0055070">
    <property type="term" value="P:copper ion homeostasis"/>
    <property type="evidence" value="ECO:0007669"/>
    <property type="project" value="TreeGrafter"/>
</dbReference>
<dbReference type="GO" id="GO:0005507">
    <property type="term" value="F:copper ion binding"/>
    <property type="evidence" value="ECO:0007669"/>
    <property type="project" value="TreeGrafter"/>
</dbReference>
<keyword evidence="4" id="KW-1185">Reference proteome</keyword>
<keyword evidence="1" id="KW-1278">Translocase</keyword>
<evidence type="ECO:0000256" key="2">
    <source>
        <dbReference type="SAM" id="Phobius"/>
    </source>
</evidence>
<dbReference type="EMBL" id="PVXP01000037">
    <property type="protein sequence ID" value="PRR84449.1"/>
    <property type="molecule type" value="Genomic_DNA"/>
</dbReference>
<evidence type="ECO:0000256" key="1">
    <source>
        <dbReference type="ARBA" id="ARBA00022967"/>
    </source>
</evidence>
<gene>
    <name evidence="3" type="primary">cadA_4</name>
    <name evidence="3" type="ORF">CLLU_23770</name>
</gene>
<dbReference type="Gene3D" id="3.40.50.1000">
    <property type="entry name" value="HAD superfamily/HAD-like"/>
    <property type="match status" value="1"/>
</dbReference>
<keyword evidence="2" id="KW-1133">Transmembrane helix</keyword>
<dbReference type="InterPro" id="IPR023214">
    <property type="entry name" value="HAD_sf"/>
</dbReference>
<dbReference type="GO" id="GO:0016020">
    <property type="term" value="C:membrane"/>
    <property type="evidence" value="ECO:0007669"/>
    <property type="project" value="TreeGrafter"/>
</dbReference>
<dbReference type="EC" id="3.6.3.3" evidence="3"/>
<name>A0A2T0BKR8_9CLOT</name>
<dbReference type="GO" id="GO:0016787">
    <property type="term" value="F:hydrolase activity"/>
    <property type="evidence" value="ECO:0007669"/>
    <property type="project" value="UniProtKB-KW"/>
</dbReference>
<proteinExistence type="predicted"/>
<dbReference type="InterPro" id="IPR036412">
    <property type="entry name" value="HAD-like_sf"/>
</dbReference>
<comment type="caution">
    <text evidence="3">The sequence shown here is derived from an EMBL/GenBank/DDBJ whole genome shotgun (WGS) entry which is preliminary data.</text>
</comment>
<accession>A0A2T0BKR8</accession>
<organism evidence="3 4">
    <name type="scientific">Clostridium luticellarii</name>
    <dbReference type="NCBI Taxonomy" id="1691940"/>
    <lineage>
        <taxon>Bacteria</taxon>
        <taxon>Bacillati</taxon>
        <taxon>Bacillota</taxon>
        <taxon>Clostridia</taxon>
        <taxon>Eubacteriales</taxon>
        <taxon>Clostridiaceae</taxon>
        <taxon>Clostridium</taxon>
    </lineage>
</organism>
<dbReference type="SUPFAM" id="SSF56784">
    <property type="entry name" value="HAD-like"/>
    <property type="match status" value="1"/>
</dbReference>
<sequence length="89" mass="9566">MVGSDIAIDAADIALIRDDIKCILHLLSLSKKVTKTIKLNLTFSMVLNFIAVTLAILGILKPVIGALVHNAGSVMVILNSALLLNWKDK</sequence>
<keyword evidence="2" id="KW-0472">Membrane</keyword>
<dbReference type="Proteomes" id="UP000237798">
    <property type="component" value="Unassembled WGS sequence"/>
</dbReference>
<keyword evidence="2" id="KW-0812">Transmembrane</keyword>
<evidence type="ECO:0000313" key="4">
    <source>
        <dbReference type="Proteomes" id="UP000237798"/>
    </source>
</evidence>